<evidence type="ECO:0000313" key="3">
    <source>
        <dbReference type="Proteomes" id="UP000613030"/>
    </source>
</evidence>
<reference evidence="2 3" key="1">
    <citation type="submission" date="2021-01" db="EMBL/GenBank/DDBJ databases">
        <title>Chryseolinea sp. Jin1 Genome sequencing and assembly.</title>
        <authorList>
            <person name="Kim I."/>
        </authorList>
    </citation>
    <scope>NUCLEOTIDE SEQUENCE [LARGE SCALE GENOMIC DNA]</scope>
    <source>
        <strain evidence="2 3">Jin1</strain>
    </source>
</reference>
<comment type="caution">
    <text evidence="2">The sequence shown here is derived from an EMBL/GenBank/DDBJ whole genome shotgun (WGS) entry which is preliminary data.</text>
</comment>
<dbReference type="RefSeq" id="WP_202014225.1">
    <property type="nucleotide sequence ID" value="NZ_JAERRB010000011.1"/>
</dbReference>
<dbReference type="PANTHER" id="PTHR46438">
    <property type="entry name" value="ALPHA/BETA-HYDROLASES SUPERFAMILY PROTEIN"/>
    <property type="match status" value="1"/>
</dbReference>
<gene>
    <name evidence="2" type="ORF">JI741_25160</name>
</gene>
<evidence type="ECO:0000259" key="1">
    <source>
        <dbReference type="Pfam" id="PF00561"/>
    </source>
</evidence>
<name>A0ABS1KZ45_9BACT</name>
<protein>
    <submittedName>
        <fullName evidence="2">Alpha/beta hydrolase</fullName>
    </submittedName>
</protein>
<dbReference type="InterPro" id="IPR029058">
    <property type="entry name" value="AB_hydrolase_fold"/>
</dbReference>
<organism evidence="2 3">
    <name type="scientific">Chryseolinea lacunae</name>
    <dbReference type="NCBI Taxonomy" id="2801331"/>
    <lineage>
        <taxon>Bacteria</taxon>
        <taxon>Pseudomonadati</taxon>
        <taxon>Bacteroidota</taxon>
        <taxon>Cytophagia</taxon>
        <taxon>Cytophagales</taxon>
        <taxon>Fulvivirgaceae</taxon>
        <taxon>Chryseolinea</taxon>
    </lineage>
</organism>
<accession>A0ABS1KZ45</accession>
<dbReference type="PANTHER" id="PTHR46438:SF11">
    <property type="entry name" value="LIPASE-RELATED"/>
    <property type="match status" value="1"/>
</dbReference>
<keyword evidence="3" id="KW-1185">Reference proteome</keyword>
<sequence>MTSAFFPYETTTLHYTVSGHGPEPLLLFHGFGQDHRAFATHLEVLASHYTVYAFDLYFHGQSKWGLGEQPLTKPYWKKILQAFLDQQRLTRFSLGGFSLGGKFVLATLEAFPEKINAVFLMAPDGVKTSFWYSLATYPVMFRRFFKSMIVHPSRFTTLTRTFLTLGVVDKGLLRFAEHQMNTPEKRQQVYCSWVVFRDLRFNLRHIASLVNTHNISFTLTSGKYDKVIRPANMHRLLRHVKTHRFEVLECGHNALVRESIHYFLRA</sequence>
<proteinExistence type="predicted"/>
<dbReference type="SUPFAM" id="SSF53474">
    <property type="entry name" value="alpha/beta-Hydrolases"/>
    <property type="match status" value="1"/>
</dbReference>
<dbReference type="GO" id="GO:0016787">
    <property type="term" value="F:hydrolase activity"/>
    <property type="evidence" value="ECO:0007669"/>
    <property type="project" value="UniProtKB-KW"/>
</dbReference>
<dbReference type="EMBL" id="JAERRB010000011">
    <property type="protein sequence ID" value="MBL0744548.1"/>
    <property type="molecule type" value="Genomic_DNA"/>
</dbReference>
<dbReference type="Proteomes" id="UP000613030">
    <property type="component" value="Unassembled WGS sequence"/>
</dbReference>
<dbReference type="Pfam" id="PF00561">
    <property type="entry name" value="Abhydrolase_1"/>
    <property type="match status" value="1"/>
</dbReference>
<feature type="domain" description="AB hydrolase-1" evidence="1">
    <location>
        <begin position="24"/>
        <end position="255"/>
    </location>
</feature>
<keyword evidence="2" id="KW-0378">Hydrolase</keyword>
<dbReference type="Gene3D" id="3.40.50.1820">
    <property type="entry name" value="alpha/beta hydrolase"/>
    <property type="match status" value="1"/>
</dbReference>
<dbReference type="InterPro" id="IPR000073">
    <property type="entry name" value="AB_hydrolase_1"/>
</dbReference>
<evidence type="ECO:0000313" key="2">
    <source>
        <dbReference type="EMBL" id="MBL0744548.1"/>
    </source>
</evidence>